<keyword evidence="3" id="KW-0805">Transcription regulation</keyword>
<evidence type="ECO:0000256" key="6">
    <source>
        <dbReference type="SAM" id="MobiDB-lite"/>
    </source>
</evidence>
<dbReference type="EMBL" id="JAVHJO010000001">
    <property type="protein sequence ID" value="KAK6543716.1"/>
    <property type="molecule type" value="Genomic_DNA"/>
</dbReference>
<evidence type="ECO:0000313" key="8">
    <source>
        <dbReference type="Proteomes" id="UP001365542"/>
    </source>
</evidence>
<evidence type="ECO:0000313" key="7">
    <source>
        <dbReference type="EMBL" id="KAK6543716.1"/>
    </source>
</evidence>
<comment type="caution">
    <text evidence="7">The sequence shown here is derived from an EMBL/GenBank/DDBJ whole genome shotgun (WGS) entry which is preliminary data.</text>
</comment>
<keyword evidence="8" id="KW-1185">Reference proteome</keyword>
<reference evidence="7 8" key="1">
    <citation type="submission" date="2019-10" db="EMBL/GenBank/DDBJ databases">
        <authorList>
            <person name="Palmer J.M."/>
        </authorList>
    </citation>
    <scope>NUCLEOTIDE SEQUENCE [LARGE SCALE GENOMIC DNA]</scope>
    <source>
        <strain evidence="7 8">TWF694</strain>
    </source>
</reference>
<dbReference type="GO" id="GO:0000228">
    <property type="term" value="C:nuclear chromosome"/>
    <property type="evidence" value="ECO:0007669"/>
    <property type="project" value="InterPro"/>
</dbReference>
<feature type="region of interest" description="Disordered" evidence="6">
    <location>
        <begin position="603"/>
        <end position="625"/>
    </location>
</feature>
<evidence type="ECO:0000256" key="5">
    <source>
        <dbReference type="ARBA" id="ARBA00023242"/>
    </source>
</evidence>
<gene>
    <name evidence="7" type="primary">SNF5</name>
    <name evidence="7" type="ORF">TWF694_000450</name>
</gene>
<evidence type="ECO:0000256" key="3">
    <source>
        <dbReference type="ARBA" id="ARBA00023015"/>
    </source>
</evidence>
<dbReference type="InterPro" id="IPR006939">
    <property type="entry name" value="SNF5"/>
</dbReference>
<comment type="subcellular location">
    <subcellularLocation>
        <location evidence="1">Nucleus</location>
    </subcellularLocation>
</comment>
<feature type="region of interest" description="Disordered" evidence="6">
    <location>
        <begin position="642"/>
        <end position="679"/>
    </location>
</feature>
<feature type="region of interest" description="Disordered" evidence="6">
    <location>
        <begin position="1"/>
        <end position="229"/>
    </location>
</feature>
<dbReference type="GO" id="GO:0006338">
    <property type="term" value="P:chromatin remodeling"/>
    <property type="evidence" value="ECO:0007669"/>
    <property type="project" value="InterPro"/>
</dbReference>
<accession>A0AAV9XQ21</accession>
<feature type="compositionally biased region" description="Low complexity" evidence="6">
    <location>
        <begin position="642"/>
        <end position="653"/>
    </location>
</feature>
<evidence type="ECO:0000256" key="2">
    <source>
        <dbReference type="ARBA" id="ARBA00010239"/>
    </source>
</evidence>
<name>A0AAV9XQ21_9PEZI</name>
<feature type="region of interest" description="Disordered" evidence="6">
    <location>
        <begin position="542"/>
        <end position="579"/>
    </location>
</feature>
<evidence type="ECO:0000256" key="1">
    <source>
        <dbReference type="ARBA" id="ARBA00004123"/>
    </source>
</evidence>
<feature type="compositionally biased region" description="Low complexity" evidence="6">
    <location>
        <begin position="9"/>
        <end position="22"/>
    </location>
</feature>
<dbReference type="PANTHER" id="PTHR10019">
    <property type="entry name" value="SNF5"/>
    <property type="match status" value="1"/>
</dbReference>
<dbReference type="Pfam" id="PF04855">
    <property type="entry name" value="SNF5"/>
    <property type="match status" value="1"/>
</dbReference>
<keyword evidence="5" id="KW-0539">Nucleus</keyword>
<evidence type="ECO:0000256" key="4">
    <source>
        <dbReference type="ARBA" id="ARBA00023163"/>
    </source>
</evidence>
<dbReference type="AlphaFoldDB" id="A0AAV9XQ21"/>
<comment type="similarity">
    <text evidence="2">Belongs to the SNF5 family.</text>
</comment>
<dbReference type="Proteomes" id="UP001365542">
    <property type="component" value="Unassembled WGS sequence"/>
</dbReference>
<sequence length="867" mass="95628">MLAIGPSMQQHSPTPPGSQQQQLPPPQQPSSSNPSPHPHHPYPFAPPPSHHPHTLPPSSTSSAPAGNPLLGGSAAGSAHGTPYLHNQQLPTTSSSSSPNLSNSSIPHPNISHPPFNSLGSGNVSPLPPTNGFANPSSASSTPAPDLSLVSPIKPQTSNPPTATSSPKLSVEELKARAKSKGKQPVGSARNSPALKEEDADGETVPKSAVDSASGSPTSPKKSPKKRPTQKELLLDQYVNRDLLHAAALSSQSHAHLDLIRSKRRELESYKVLREERRANPASVFGYGYQGFGNAFTDGKTRILYPVERKRPGGRRARELQISRAAMKQQAETQEDLLPVRIDVHYDKIRLRDTFLWNLHERCIPIELFAEHLVEDFHLPISHGLVATISKQIVDQVTDYHPHIFLEDQPLDPQLPYSAYKNDDMRIPIRINVTIGEHTLTDQFEWDVNCPENSPEEFAQCLTREMSLSGEFATAIAHQIREQSQLYTKYLYFVGYPFDGRPIEDEDLRSSVLPSPLGSVLRPAQQVKDFTPQLWIIPEAELEQQERKQSREARKNKRRLNRRGGPALPDLKDVPKTRRTQIVSSILPGAVEKASDMKIYKDKIPGESESESEESEPPSPQQTPHLLSTMTRRQRTAAVAAASALRNSAARSATPEVSIDYHTPTRHGRSSAPQWDRRPHCPANADSLVVKLKIDRSKLLELENSMNMMVMQMQARSQARGTPQLAAPPITPQTAGPMGMMYNTPGGPPPPGPDFGMMLGPVGQTNVPEWLESGLAALRQSYPSDQFEAIMRQVVIDTLTGNSVPHTTPMIPGRHITDYTPRIRCVDCPGKLYTPGPGETVDNFEIHLRNRLHRERVDARLRGMPYPS</sequence>
<feature type="compositionally biased region" description="Basic and acidic residues" evidence="6">
    <location>
        <begin position="543"/>
        <end position="552"/>
    </location>
</feature>
<feature type="compositionally biased region" description="Polar residues" evidence="6">
    <location>
        <begin position="153"/>
        <end position="167"/>
    </location>
</feature>
<protein>
    <submittedName>
        <fullName evidence="7">SWI/SNF chromatin-remodeling complex subunit</fullName>
    </submittedName>
</protein>
<proteinExistence type="inferred from homology"/>
<organism evidence="7 8">
    <name type="scientific">Orbilia ellipsospora</name>
    <dbReference type="NCBI Taxonomy" id="2528407"/>
    <lineage>
        <taxon>Eukaryota</taxon>
        <taxon>Fungi</taxon>
        <taxon>Dikarya</taxon>
        <taxon>Ascomycota</taxon>
        <taxon>Pezizomycotina</taxon>
        <taxon>Orbiliomycetes</taxon>
        <taxon>Orbiliales</taxon>
        <taxon>Orbiliaceae</taxon>
        <taxon>Orbilia</taxon>
    </lineage>
</organism>
<feature type="compositionally biased region" description="Low complexity" evidence="6">
    <location>
        <begin position="133"/>
        <end position="144"/>
    </location>
</feature>
<keyword evidence="4" id="KW-0804">Transcription</keyword>
<feature type="compositionally biased region" description="Low complexity" evidence="6">
    <location>
        <begin position="56"/>
        <end position="117"/>
    </location>
</feature>